<dbReference type="Proteomes" id="UP001595685">
    <property type="component" value="Unassembled WGS sequence"/>
</dbReference>
<dbReference type="PANTHER" id="PTHR11113:SF14">
    <property type="entry name" value="N-ACETYLGLUCOSAMINE-6-PHOSPHATE DEACETYLASE"/>
    <property type="match status" value="1"/>
</dbReference>
<dbReference type="InterPro" id="IPR011059">
    <property type="entry name" value="Metal-dep_hydrolase_composite"/>
</dbReference>
<dbReference type="InterPro" id="IPR003764">
    <property type="entry name" value="GlcNAc_6-P_deAcase"/>
</dbReference>
<evidence type="ECO:0000313" key="7">
    <source>
        <dbReference type="EMBL" id="MFC3689054.1"/>
    </source>
</evidence>
<feature type="domain" description="Amidohydrolase-related" evidence="6">
    <location>
        <begin position="43"/>
        <end position="368"/>
    </location>
</feature>
<evidence type="ECO:0000256" key="1">
    <source>
        <dbReference type="ARBA" id="ARBA00010716"/>
    </source>
</evidence>
<dbReference type="RefSeq" id="WP_376983978.1">
    <property type="nucleotide sequence ID" value="NZ_JBHRWW010000007.1"/>
</dbReference>
<evidence type="ECO:0000259" key="6">
    <source>
        <dbReference type="Pfam" id="PF01979"/>
    </source>
</evidence>
<evidence type="ECO:0000256" key="3">
    <source>
        <dbReference type="ARBA" id="ARBA00022801"/>
    </source>
</evidence>
<evidence type="ECO:0000256" key="4">
    <source>
        <dbReference type="ARBA" id="ARBA00023277"/>
    </source>
</evidence>
<protein>
    <submittedName>
        <fullName evidence="7">N-acetylglucosamine-6-phosphate deacetylase</fullName>
        <ecNumber evidence="7">3.5.1.25</ecNumber>
    </submittedName>
</protein>
<evidence type="ECO:0000313" key="8">
    <source>
        <dbReference type="Proteomes" id="UP001595685"/>
    </source>
</evidence>
<comment type="caution">
    <text evidence="7">The sequence shown here is derived from an EMBL/GenBank/DDBJ whole genome shotgun (WGS) entry which is preliminary data.</text>
</comment>
<comment type="similarity">
    <text evidence="1 5">Belongs to the metallo-dependent hydrolases superfamily. NagA family.</text>
</comment>
<dbReference type="EC" id="3.5.1.25" evidence="7"/>
<dbReference type="EMBL" id="JBHRWW010000007">
    <property type="protein sequence ID" value="MFC3689054.1"/>
    <property type="molecule type" value="Genomic_DNA"/>
</dbReference>
<organism evidence="7 8">
    <name type="scientific">Aquipuribacter hungaricus</name>
    <dbReference type="NCBI Taxonomy" id="545624"/>
    <lineage>
        <taxon>Bacteria</taxon>
        <taxon>Bacillati</taxon>
        <taxon>Actinomycetota</taxon>
        <taxon>Actinomycetes</taxon>
        <taxon>Micrococcales</taxon>
        <taxon>Intrasporangiaceae</taxon>
        <taxon>Aquipuribacter</taxon>
    </lineage>
</organism>
<dbReference type="PIRSF" id="PIRSF038994">
    <property type="entry name" value="NagA"/>
    <property type="match status" value="1"/>
</dbReference>
<keyword evidence="4 5" id="KW-0119">Carbohydrate metabolism</keyword>
<accession>A0ABV7WGW9</accession>
<evidence type="ECO:0000256" key="2">
    <source>
        <dbReference type="ARBA" id="ARBA00022723"/>
    </source>
</evidence>
<keyword evidence="8" id="KW-1185">Reference proteome</keyword>
<dbReference type="PANTHER" id="PTHR11113">
    <property type="entry name" value="N-ACETYLGLUCOSAMINE-6-PHOSPHATE DEACETYLASE"/>
    <property type="match status" value="1"/>
</dbReference>
<keyword evidence="2" id="KW-0479">Metal-binding</keyword>
<name>A0ABV7WGW9_9MICO</name>
<evidence type="ECO:0000256" key="5">
    <source>
        <dbReference type="PIRNR" id="PIRNR038994"/>
    </source>
</evidence>
<dbReference type="SUPFAM" id="SSF51556">
    <property type="entry name" value="Metallo-dependent hydrolases"/>
    <property type="match status" value="1"/>
</dbReference>
<keyword evidence="3 5" id="KW-0378">Hydrolase</keyword>
<dbReference type="InterPro" id="IPR006680">
    <property type="entry name" value="Amidohydro-rel"/>
</dbReference>
<sequence>MTVLRGPAVLADDVLADAVVRLEGGRVVEVRPARSGDPAAAGTLLPGLVDVHCHGGGGASFATDDPDEADAAAGFHLDRGTTTVVASLVTDGPGTLLAQCRLLAGLCGDGGPVAGIHLEGPFLSPARRGAHPAHLLLPPDPAVLAGLLAAGAGHVRHVTLAPELPGYAACAALVRGAGAVVALGHSDADHATAAAAFAAGAGSATHLFNAMRPWGHRDSSVASAALQAAAGHAAVVELVADGIHVDAGTVAAVLALVPGRVALVSDAVPPAGLPDGDHVLGAVGIQVRDGVARTVDGAVAGGSGALLDVLRFAVQQAGVPLPVAAAAASRVPAALLGLDRSSGAGRLAPGARADVLVVDDDLRPVQVWRAGRRHR</sequence>
<dbReference type="GO" id="GO:0008448">
    <property type="term" value="F:N-acetylglucosamine-6-phosphate deacetylase activity"/>
    <property type="evidence" value="ECO:0007669"/>
    <property type="project" value="UniProtKB-EC"/>
</dbReference>
<dbReference type="Gene3D" id="2.30.40.10">
    <property type="entry name" value="Urease, subunit C, domain 1"/>
    <property type="match status" value="1"/>
</dbReference>
<proteinExistence type="inferred from homology"/>
<dbReference type="Pfam" id="PF01979">
    <property type="entry name" value="Amidohydro_1"/>
    <property type="match status" value="1"/>
</dbReference>
<dbReference type="SUPFAM" id="SSF51338">
    <property type="entry name" value="Composite domain of metallo-dependent hydrolases"/>
    <property type="match status" value="1"/>
</dbReference>
<dbReference type="Gene3D" id="3.20.20.140">
    <property type="entry name" value="Metal-dependent hydrolases"/>
    <property type="match status" value="1"/>
</dbReference>
<gene>
    <name evidence="7" type="ORF">ACFOLH_11945</name>
</gene>
<reference evidence="8" key="1">
    <citation type="journal article" date="2019" name="Int. J. Syst. Evol. Microbiol.">
        <title>The Global Catalogue of Microorganisms (GCM) 10K type strain sequencing project: providing services to taxonomists for standard genome sequencing and annotation.</title>
        <authorList>
            <consortium name="The Broad Institute Genomics Platform"/>
            <consortium name="The Broad Institute Genome Sequencing Center for Infectious Disease"/>
            <person name="Wu L."/>
            <person name="Ma J."/>
        </authorList>
    </citation>
    <scope>NUCLEOTIDE SEQUENCE [LARGE SCALE GENOMIC DNA]</scope>
    <source>
        <strain evidence="8">NCAIM B.02333</strain>
    </source>
</reference>
<dbReference type="InterPro" id="IPR032466">
    <property type="entry name" value="Metal_Hydrolase"/>
</dbReference>